<gene>
    <name evidence="2" type="ORF">ADEAN_000116200</name>
</gene>
<accession>A0A7G2C243</accession>
<feature type="coiled-coil region" evidence="1">
    <location>
        <begin position="27"/>
        <end position="145"/>
    </location>
</feature>
<evidence type="ECO:0000256" key="1">
    <source>
        <dbReference type="SAM" id="Coils"/>
    </source>
</evidence>
<name>A0A7G2C243_9TRYP</name>
<proteinExistence type="predicted"/>
<keyword evidence="3" id="KW-1185">Reference proteome</keyword>
<sequence>MSDTVPAAFLSQWIALQQQVTEGAIERSELRGEIRHLQERNDALKRENDEQKEKPSLLKQDYTELTKKYTELQNEQTELQAVNDALKRENEELKEENYDIQEEMKGISESQKNELEEAEKKINELTQAKTESAVLEAKRNALLDKYFNLSTCQCDLIGLYKYCKVYRVPEDVRLIVLAEDTRKELTLPDTLKNDVCGGSVREFLEWMVVPLPELKTVIGNHDIAAHFYVQYKKGIVPLPLLKSFRAGYGNKRQYNFTEEDLLTVTAVGTCLEYFTTVLPLLGGVTSVNFPYIGRYTLPEDRHTMIGGGSVGELLTAVVDLLPEPKDIKGFYGGLDEYYLAYKVGDISHDVLKAVCEERGHDELLVGTSRQLSAGISLGGYCKVMLPLLPTVYRILVGGKVDNINWCAALPERITIVNVPSCTAIKDFTPLLAMKGLRQVDYNESTNRSFKTIIGLLKKKGVSVNSVVDRSGPLRLP</sequence>
<dbReference type="EMBL" id="LR877146">
    <property type="protein sequence ID" value="CAD2213719.1"/>
    <property type="molecule type" value="Genomic_DNA"/>
</dbReference>
<evidence type="ECO:0000313" key="3">
    <source>
        <dbReference type="Proteomes" id="UP000515908"/>
    </source>
</evidence>
<keyword evidence="1" id="KW-0175">Coiled coil</keyword>
<evidence type="ECO:0000313" key="2">
    <source>
        <dbReference type="EMBL" id="CAD2213719.1"/>
    </source>
</evidence>
<dbReference type="VEuPathDB" id="TriTrypDB:ADEAN_000116200"/>
<organism evidence="2 3">
    <name type="scientific">Angomonas deanei</name>
    <dbReference type="NCBI Taxonomy" id="59799"/>
    <lineage>
        <taxon>Eukaryota</taxon>
        <taxon>Discoba</taxon>
        <taxon>Euglenozoa</taxon>
        <taxon>Kinetoplastea</taxon>
        <taxon>Metakinetoplastina</taxon>
        <taxon>Trypanosomatida</taxon>
        <taxon>Trypanosomatidae</taxon>
        <taxon>Strigomonadinae</taxon>
        <taxon>Angomonas</taxon>
    </lineage>
</organism>
<protein>
    <submittedName>
        <fullName evidence="2">Uncharacterized protein</fullName>
    </submittedName>
</protein>
<dbReference type="AlphaFoldDB" id="A0A7G2C243"/>
<dbReference type="Proteomes" id="UP000515908">
    <property type="component" value="Chromosome 02"/>
</dbReference>
<reference evidence="2 3" key="1">
    <citation type="submission" date="2020-08" db="EMBL/GenBank/DDBJ databases">
        <authorList>
            <person name="Newling K."/>
            <person name="Davey J."/>
            <person name="Forrester S."/>
        </authorList>
    </citation>
    <scope>NUCLEOTIDE SEQUENCE [LARGE SCALE GENOMIC DNA]</scope>
    <source>
        <strain evidence="3">Crithidia deanei Carvalho (ATCC PRA-265)</strain>
    </source>
</reference>